<dbReference type="AlphaFoldDB" id="W9D8T3"/>
<reference evidence="2 3" key="1">
    <citation type="journal article" date="2014" name="Genome Announc.">
        <title>Draft Genome Sequence of Gordonia alkanivorans Strain CGMCC6845, a Halotolerant Hydrocarbon-Degrading Bacterium.</title>
        <authorList>
            <person name="Wang X."/>
            <person name="Jin D."/>
            <person name="Zhou L."/>
            <person name="Wu L."/>
            <person name="An W."/>
            <person name="Zhao L."/>
        </authorList>
    </citation>
    <scope>NUCLEOTIDE SEQUENCE [LARGE SCALE GENOMIC DNA]</scope>
    <source>
        <strain evidence="2 3">CGMCC 6845</strain>
    </source>
</reference>
<evidence type="ECO:0000256" key="1">
    <source>
        <dbReference type="SAM" id="Phobius"/>
    </source>
</evidence>
<dbReference type="Proteomes" id="UP000035035">
    <property type="component" value="Unassembled WGS sequence"/>
</dbReference>
<dbReference type="PATRIC" id="fig|1423140.3.peg.4308"/>
<proteinExistence type="predicted"/>
<keyword evidence="1" id="KW-1133">Transmembrane helix</keyword>
<organism evidence="2 3">
    <name type="scientific">Gordonia alkanivorans CGMCC 6845</name>
    <dbReference type="NCBI Taxonomy" id="1423140"/>
    <lineage>
        <taxon>Bacteria</taxon>
        <taxon>Bacillati</taxon>
        <taxon>Actinomycetota</taxon>
        <taxon>Actinomycetes</taxon>
        <taxon>Mycobacteriales</taxon>
        <taxon>Gordoniaceae</taxon>
        <taxon>Gordonia</taxon>
    </lineage>
</organism>
<feature type="transmembrane region" description="Helical" evidence="1">
    <location>
        <begin position="12"/>
        <end position="31"/>
    </location>
</feature>
<feature type="transmembrane region" description="Helical" evidence="1">
    <location>
        <begin position="75"/>
        <end position="91"/>
    </location>
</feature>
<evidence type="ECO:0000313" key="2">
    <source>
        <dbReference type="EMBL" id="ETA04724.1"/>
    </source>
</evidence>
<dbReference type="EMBL" id="AYXO01000073">
    <property type="protein sequence ID" value="ETA04724.1"/>
    <property type="molecule type" value="Genomic_DNA"/>
</dbReference>
<dbReference type="HOGENOM" id="CLU_185312_0_0_11"/>
<keyword evidence="1" id="KW-0812">Transmembrane</keyword>
<protein>
    <submittedName>
        <fullName evidence="2">Uncharacterized protein</fullName>
    </submittedName>
</protein>
<feature type="transmembrane region" description="Helical" evidence="1">
    <location>
        <begin position="38"/>
        <end position="55"/>
    </location>
</feature>
<name>W9D8T3_9ACTN</name>
<evidence type="ECO:0000313" key="3">
    <source>
        <dbReference type="Proteomes" id="UP000035035"/>
    </source>
</evidence>
<sequence>MPVQPLQPVDPSVFHALVLLNLVFVTGAWCLARPSYRAAAVLAFLSVAWLFGNGPIEGRILVTVTVDHGFTESDILSIIGVVIAAITYARTRERRRYEE</sequence>
<keyword evidence="1" id="KW-0472">Membrane</keyword>
<dbReference type="RefSeq" id="WP_035753203.1">
    <property type="nucleotide sequence ID" value="NZ_KI629800.1"/>
</dbReference>
<comment type="caution">
    <text evidence="2">The sequence shown here is derived from an EMBL/GenBank/DDBJ whole genome shotgun (WGS) entry which is preliminary data.</text>
</comment>
<gene>
    <name evidence="2" type="ORF">V525_21740</name>
</gene>
<accession>W9D8T3</accession>
<keyword evidence="3" id="KW-1185">Reference proteome</keyword>